<protein>
    <submittedName>
        <fullName evidence="2">Virulence-associated E family protein</fullName>
    </submittedName>
</protein>
<dbReference type="InterPro" id="IPR007936">
    <property type="entry name" value="VapE-like_dom"/>
</dbReference>
<accession>A0AAX2ZB34</accession>
<dbReference type="KEGG" id="tem:JW646_12315"/>
<gene>
    <name evidence="2" type="ORF">JW646_12315</name>
</gene>
<sequence length="149" mass="17597">MNEDEIITKEEFQARKYELTKKIKKLEEKAHLLIMALSDAVKTQIPYELIKSIRQAYGITVENHPRSNIIVGTTNAESGFLRDITGNRRFWPVEVAAMAYDAQKEALECDDREGIIREYVKWYRWLGKIIVKQNWENKICFIWSPKNIY</sequence>
<dbReference type="RefSeq" id="WP_331478017.1">
    <property type="nucleotide sequence ID" value="NZ_CP081135.1"/>
</dbReference>
<feature type="domain" description="Virulence-associated protein E-like" evidence="1">
    <location>
        <begin position="51"/>
        <end position="127"/>
    </location>
</feature>
<keyword evidence="3" id="KW-1185">Reference proteome</keyword>
<organism evidence="2 3">
    <name type="scientific">Terrisporobacter hibernicus</name>
    <dbReference type="NCBI Taxonomy" id="2813371"/>
    <lineage>
        <taxon>Bacteria</taxon>
        <taxon>Bacillati</taxon>
        <taxon>Bacillota</taxon>
        <taxon>Clostridia</taxon>
        <taxon>Peptostreptococcales</taxon>
        <taxon>Peptostreptococcaceae</taxon>
        <taxon>Terrisporobacter</taxon>
    </lineage>
</organism>
<dbReference type="Pfam" id="PF05272">
    <property type="entry name" value="VapE-like_dom"/>
    <property type="match status" value="1"/>
</dbReference>
<dbReference type="EMBL" id="CP081135">
    <property type="protein sequence ID" value="UEL46428.1"/>
    <property type="molecule type" value="Genomic_DNA"/>
</dbReference>
<evidence type="ECO:0000313" key="2">
    <source>
        <dbReference type="EMBL" id="UEL46428.1"/>
    </source>
</evidence>
<evidence type="ECO:0000259" key="1">
    <source>
        <dbReference type="Pfam" id="PF05272"/>
    </source>
</evidence>
<dbReference type="Proteomes" id="UP001198983">
    <property type="component" value="Chromosome"/>
</dbReference>
<proteinExistence type="predicted"/>
<dbReference type="AlphaFoldDB" id="A0AAX2ZB34"/>
<evidence type="ECO:0000313" key="3">
    <source>
        <dbReference type="Proteomes" id="UP001198983"/>
    </source>
</evidence>
<name>A0AAX2ZB34_9FIRM</name>
<reference evidence="2 3" key="1">
    <citation type="journal article" date="2023" name="Int. J. Syst. Evol. Microbiol.">
        <title>Terrisporobacter hibernicus sp. nov., isolated from bovine faeces in Northern Ireland.</title>
        <authorList>
            <person name="Mitchell M."/>
            <person name="Nguyen S.V."/>
            <person name="Connor M."/>
            <person name="Fairley D.J."/>
            <person name="Donoghue O."/>
            <person name="Marshall H."/>
            <person name="Koolman L."/>
            <person name="McMullan G."/>
            <person name="Schaffer K.E."/>
            <person name="McGrath J.W."/>
            <person name="Fanning S."/>
        </authorList>
    </citation>
    <scope>NUCLEOTIDE SEQUENCE [LARGE SCALE GENOMIC DNA]</scope>
    <source>
        <strain evidence="2 3">MCA3</strain>
    </source>
</reference>